<reference evidence="1 2" key="1">
    <citation type="submission" date="2016-01" db="EMBL/GenBank/DDBJ databases">
        <authorList>
            <person name="Oliw E.H."/>
        </authorList>
    </citation>
    <scope>NUCLEOTIDE SEQUENCE [LARGE SCALE GENOMIC DNA]</scope>
    <source>
        <strain evidence="1 2">Zutra 3-1</strain>
    </source>
</reference>
<sequence length="320" mass="33561">MNIASFSQSKYKNAAKPGDDVALLIPGRVLAVFDGATDPTGASYGGLSSGRIAALAAANAVAEMSLDGRLETLAAPALFQNISDILKKEAQRINAGHPPSTTLAIVADMGDNFRLLLAGDSGVRVNGTRLFQHTKLIDTVSTSARIFVFKQLLAAIGDGDVAEARTRATIFSGLRSAVANGIMTARDAENVVIAAAGMSGLENNIETVEEFLMGGIRVQPQFANRHGHVLGYASVNGGTVMQEGTVDLRIAKDGLSSVEIFSDGYLSLPVGTDVAAWEAEFARVEAADFHKLGEYPSVKGSTTAEFSDDRTVICLNLVQG</sequence>
<gene>
    <name evidence="1" type="ORF">AGR7C_Lc140237</name>
</gene>
<dbReference type="AlphaFoldDB" id="A0A1S7RDV8"/>
<proteinExistence type="predicted"/>
<dbReference type="Proteomes" id="UP000191987">
    <property type="component" value="Unassembled WGS sequence"/>
</dbReference>
<organism evidence="1 2">
    <name type="scientific">Agrobacterium deltaense Zutra 3/1</name>
    <dbReference type="NCBI Taxonomy" id="1183427"/>
    <lineage>
        <taxon>Bacteria</taxon>
        <taxon>Pseudomonadati</taxon>
        <taxon>Pseudomonadota</taxon>
        <taxon>Alphaproteobacteria</taxon>
        <taxon>Hyphomicrobiales</taxon>
        <taxon>Rhizobiaceae</taxon>
        <taxon>Rhizobium/Agrobacterium group</taxon>
        <taxon>Agrobacterium</taxon>
    </lineage>
</organism>
<name>A0A1S7RDV8_9HYPH</name>
<evidence type="ECO:0000313" key="2">
    <source>
        <dbReference type="Proteomes" id="UP000191987"/>
    </source>
</evidence>
<dbReference type="RefSeq" id="WP_080820266.1">
    <property type="nucleotide sequence ID" value="NZ_LT009749.1"/>
</dbReference>
<evidence type="ECO:0008006" key="3">
    <source>
        <dbReference type="Google" id="ProtNLM"/>
    </source>
</evidence>
<protein>
    <recommendedName>
        <fullName evidence="3">PPM-type phosphatase domain-containing protein</fullName>
    </recommendedName>
</protein>
<accession>A0A1S7RDV8</accession>
<evidence type="ECO:0000313" key="1">
    <source>
        <dbReference type="EMBL" id="CUX50523.1"/>
    </source>
</evidence>
<dbReference type="EMBL" id="FBWG01000032">
    <property type="protein sequence ID" value="CUX50523.1"/>
    <property type="molecule type" value="Genomic_DNA"/>
</dbReference>